<dbReference type="SUPFAM" id="SSF53474">
    <property type="entry name" value="alpha/beta-Hydrolases"/>
    <property type="match status" value="1"/>
</dbReference>
<dbReference type="Gene3D" id="3.40.50.1820">
    <property type="entry name" value="alpha/beta hydrolase"/>
    <property type="match status" value="1"/>
</dbReference>
<dbReference type="EMBL" id="JACOFZ010000010">
    <property type="protein sequence ID" value="MBC3883146.1"/>
    <property type="molecule type" value="Genomic_DNA"/>
</dbReference>
<reference evidence="1" key="1">
    <citation type="submission" date="2020-08" db="EMBL/GenBank/DDBJ databases">
        <title>Novel species isolated from subtropical streams in China.</title>
        <authorList>
            <person name="Lu H."/>
        </authorList>
    </citation>
    <scope>NUCLEOTIDE SEQUENCE</scope>
    <source>
        <strain evidence="1">LX22W</strain>
    </source>
</reference>
<name>A0A923HS92_9BURK</name>
<dbReference type="InterPro" id="IPR029058">
    <property type="entry name" value="AB_hydrolase_fold"/>
</dbReference>
<evidence type="ECO:0008006" key="3">
    <source>
        <dbReference type="Google" id="ProtNLM"/>
    </source>
</evidence>
<proteinExistence type="predicted"/>
<evidence type="ECO:0000313" key="1">
    <source>
        <dbReference type="EMBL" id="MBC3883146.1"/>
    </source>
</evidence>
<sequence>MSKQLLFVDGVGGKKYMRGALIRHFERCGYTVHCFDYLPSKQSITQIKQDLTAAVEKLAALGEYDAIAYSFGGVILRMVLQELSDRDIQPRRLVLLASPLKAMRLSQRIRDWHTYHWMAGECGQLVADEKRMAAISVPPIPTASVYGLWPWLGALGVFAGFGFDHDGMVTADEACASEMVTRFPVSASHGFIPSNQEALRLMQKWFDDD</sequence>
<accession>A0A923HS92</accession>
<dbReference type="Proteomes" id="UP000627446">
    <property type="component" value="Unassembled WGS sequence"/>
</dbReference>
<evidence type="ECO:0000313" key="2">
    <source>
        <dbReference type="Proteomes" id="UP000627446"/>
    </source>
</evidence>
<dbReference type="AlphaFoldDB" id="A0A923HS92"/>
<dbReference type="RefSeq" id="WP_186917767.1">
    <property type="nucleotide sequence ID" value="NZ_JACOFZ010000010.1"/>
</dbReference>
<dbReference type="PANTHER" id="PTHR37946">
    <property type="entry name" value="SLL1969 PROTEIN"/>
    <property type="match status" value="1"/>
</dbReference>
<protein>
    <recommendedName>
        <fullName evidence="3">Alpha/beta hydrolase</fullName>
    </recommendedName>
</protein>
<gene>
    <name evidence="1" type="ORF">H8K36_17255</name>
</gene>
<keyword evidence="2" id="KW-1185">Reference proteome</keyword>
<dbReference type="PANTHER" id="PTHR37946:SF1">
    <property type="entry name" value="SLL1969 PROTEIN"/>
    <property type="match status" value="1"/>
</dbReference>
<comment type="caution">
    <text evidence="1">The sequence shown here is derived from an EMBL/GenBank/DDBJ whole genome shotgun (WGS) entry which is preliminary data.</text>
</comment>
<organism evidence="1 2">
    <name type="scientific">Undibacterium nitidum</name>
    <dbReference type="NCBI Taxonomy" id="2762298"/>
    <lineage>
        <taxon>Bacteria</taxon>
        <taxon>Pseudomonadati</taxon>
        <taxon>Pseudomonadota</taxon>
        <taxon>Betaproteobacteria</taxon>
        <taxon>Burkholderiales</taxon>
        <taxon>Oxalobacteraceae</taxon>
        <taxon>Undibacterium</taxon>
    </lineage>
</organism>